<feature type="compositionally biased region" description="Polar residues" evidence="1">
    <location>
        <begin position="12"/>
        <end position="26"/>
    </location>
</feature>
<organism evidence="2 3">
    <name type="scientific">Plectosphaerella cucumerina</name>
    <dbReference type="NCBI Taxonomy" id="40658"/>
    <lineage>
        <taxon>Eukaryota</taxon>
        <taxon>Fungi</taxon>
        <taxon>Dikarya</taxon>
        <taxon>Ascomycota</taxon>
        <taxon>Pezizomycotina</taxon>
        <taxon>Sordariomycetes</taxon>
        <taxon>Hypocreomycetidae</taxon>
        <taxon>Glomerellales</taxon>
        <taxon>Plectosphaerellaceae</taxon>
        <taxon>Plectosphaerella</taxon>
    </lineage>
</organism>
<reference evidence="2" key="1">
    <citation type="journal article" date="2021" name="Nat. Commun.">
        <title>Genetic determinants of endophytism in the Arabidopsis root mycobiome.</title>
        <authorList>
            <person name="Mesny F."/>
            <person name="Miyauchi S."/>
            <person name="Thiergart T."/>
            <person name="Pickel B."/>
            <person name="Atanasova L."/>
            <person name="Karlsson M."/>
            <person name="Huettel B."/>
            <person name="Barry K.W."/>
            <person name="Haridas S."/>
            <person name="Chen C."/>
            <person name="Bauer D."/>
            <person name="Andreopoulos W."/>
            <person name="Pangilinan J."/>
            <person name="LaButti K."/>
            <person name="Riley R."/>
            <person name="Lipzen A."/>
            <person name="Clum A."/>
            <person name="Drula E."/>
            <person name="Henrissat B."/>
            <person name="Kohler A."/>
            <person name="Grigoriev I.V."/>
            <person name="Martin F.M."/>
            <person name="Hacquard S."/>
        </authorList>
    </citation>
    <scope>NUCLEOTIDE SEQUENCE</scope>
    <source>
        <strain evidence="2">MPI-CAGE-AT-0016</strain>
    </source>
</reference>
<comment type="caution">
    <text evidence="2">The sequence shown here is derived from an EMBL/GenBank/DDBJ whole genome shotgun (WGS) entry which is preliminary data.</text>
</comment>
<evidence type="ECO:0000313" key="3">
    <source>
        <dbReference type="Proteomes" id="UP000813385"/>
    </source>
</evidence>
<dbReference type="AlphaFoldDB" id="A0A8K0TBC3"/>
<evidence type="ECO:0000313" key="2">
    <source>
        <dbReference type="EMBL" id="KAH7349347.1"/>
    </source>
</evidence>
<dbReference type="EMBL" id="JAGPXD010000006">
    <property type="protein sequence ID" value="KAH7349347.1"/>
    <property type="molecule type" value="Genomic_DNA"/>
</dbReference>
<sequence>MAWARRARAEGSATTASRMSSWASDMTETRATREAATAQTNFASTVPRWRPGRRSATTAAAAWSRAVRTSWRYKWTQKSASSSSARRRRMSQPAARLSMLASVMVWVRTVWTICSRRKSLRQRASETRLATAAAAEARALGSEDWRSRRTGRTDFSLMAASSGSEGGLAALARGSLRGLALLRRDFAMFWSERDGDRCVCENTSGEGE</sequence>
<dbReference type="Proteomes" id="UP000813385">
    <property type="component" value="Unassembled WGS sequence"/>
</dbReference>
<evidence type="ECO:0000256" key="1">
    <source>
        <dbReference type="SAM" id="MobiDB-lite"/>
    </source>
</evidence>
<keyword evidence="3" id="KW-1185">Reference proteome</keyword>
<proteinExistence type="predicted"/>
<gene>
    <name evidence="2" type="ORF">B0T11DRAFT_289022</name>
</gene>
<accession>A0A8K0TBC3</accession>
<protein>
    <submittedName>
        <fullName evidence="2">Uncharacterized protein</fullName>
    </submittedName>
</protein>
<name>A0A8K0TBC3_9PEZI</name>
<feature type="region of interest" description="Disordered" evidence="1">
    <location>
        <begin position="1"/>
        <end position="55"/>
    </location>
</feature>